<evidence type="ECO:0000313" key="3">
    <source>
        <dbReference type="Proteomes" id="UP000800036"/>
    </source>
</evidence>
<dbReference type="EMBL" id="ML976663">
    <property type="protein sequence ID" value="KAF1977524.1"/>
    <property type="molecule type" value="Genomic_DNA"/>
</dbReference>
<name>A0A6A5VJV2_9PLEO</name>
<dbReference type="AlphaFoldDB" id="A0A6A5VJV2"/>
<organism evidence="2 3">
    <name type="scientific">Bimuria novae-zelandiae CBS 107.79</name>
    <dbReference type="NCBI Taxonomy" id="1447943"/>
    <lineage>
        <taxon>Eukaryota</taxon>
        <taxon>Fungi</taxon>
        <taxon>Dikarya</taxon>
        <taxon>Ascomycota</taxon>
        <taxon>Pezizomycotina</taxon>
        <taxon>Dothideomycetes</taxon>
        <taxon>Pleosporomycetidae</taxon>
        <taxon>Pleosporales</taxon>
        <taxon>Massarineae</taxon>
        <taxon>Didymosphaeriaceae</taxon>
        <taxon>Bimuria</taxon>
    </lineage>
</organism>
<gene>
    <name evidence="2" type="ORF">BU23DRAFT_298692</name>
</gene>
<dbReference type="Proteomes" id="UP000800036">
    <property type="component" value="Unassembled WGS sequence"/>
</dbReference>
<keyword evidence="3" id="KW-1185">Reference proteome</keyword>
<evidence type="ECO:0000313" key="2">
    <source>
        <dbReference type="EMBL" id="KAF1977524.1"/>
    </source>
</evidence>
<feature type="region of interest" description="Disordered" evidence="1">
    <location>
        <begin position="109"/>
        <end position="149"/>
    </location>
</feature>
<proteinExistence type="predicted"/>
<protein>
    <submittedName>
        <fullName evidence="2">Uncharacterized protein</fullName>
    </submittedName>
</protein>
<sequence>MMYNTRKVQITTRVIGLQSLALYTYIHDPYNHGANRSVAFEARKLGDSKSSWTQDAVLHTAVPIGGVVADEIAEHIARARSPTQHSVVHCPGTTFLGWWSFVVIRSRSGDGGKAGQRPTETGRFATPLRGRASLRSNAETRPSETGGVR</sequence>
<reference evidence="2" key="1">
    <citation type="journal article" date="2020" name="Stud. Mycol.">
        <title>101 Dothideomycetes genomes: a test case for predicting lifestyles and emergence of pathogens.</title>
        <authorList>
            <person name="Haridas S."/>
            <person name="Albert R."/>
            <person name="Binder M."/>
            <person name="Bloem J."/>
            <person name="Labutti K."/>
            <person name="Salamov A."/>
            <person name="Andreopoulos B."/>
            <person name="Baker S."/>
            <person name="Barry K."/>
            <person name="Bills G."/>
            <person name="Bluhm B."/>
            <person name="Cannon C."/>
            <person name="Castanera R."/>
            <person name="Culley D."/>
            <person name="Daum C."/>
            <person name="Ezra D."/>
            <person name="Gonzalez J."/>
            <person name="Henrissat B."/>
            <person name="Kuo A."/>
            <person name="Liang C."/>
            <person name="Lipzen A."/>
            <person name="Lutzoni F."/>
            <person name="Magnuson J."/>
            <person name="Mondo S."/>
            <person name="Nolan M."/>
            <person name="Ohm R."/>
            <person name="Pangilinan J."/>
            <person name="Park H.-J."/>
            <person name="Ramirez L."/>
            <person name="Alfaro M."/>
            <person name="Sun H."/>
            <person name="Tritt A."/>
            <person name="Yoshinaga Y."/>
            <person name="Zwiers L.-H."/>
            <person name="Turgeon B."/>
            <person name="Goodwin S."/>
            <person name="Spatafora J."/>
            <person name="Crous P."/>
            <person name="Grigoriev I."/>
        </authorList>
    </citation>
    <scope>NUCLEOTIDE SEQUENCE</scope>
    <source>
        <strain evidence="2">CBS 107.79</strain>
    </source>
</reference>
<accession>A0A6A5VJV2</accession>
<evidence type="ECO:0000256" key="1">
    <source>
        <dbReference type="SAM" id="MobiDB-lite"/>
    </source>
</evidence>